<evidence type="ECO:0000256" key="4">
    <source>
        <dbReference type="ARBA" id="ARBA00023002"/>
    </source>
</evidence>
<proteinExistence type="predicted"/>
<dbReference type="PANTHER" id="PTHR43400">
    <property type="entry name" value="FUMARATE REDUCTASE"/>
    <property type="match status" value="1"/>
</dbReference>
<protein>
    <submittedName>
        <fullName evidence="6">FAD-dependent oxidoreductase</fullName>
    </submittedName>
</protein>
<organism evidence="6 7">
    <name type="scientific">SAR92 clade bacterium H455</name>
    <dbReference type="NCBI Taxonomy" id="2974818"/>
    <lineage>
        <taxon>Bacteria</taxon>
        <taxon>Pseudomonadati</taxon>
        <taxon>Pseudomonadota</taxon>
        <taxon>Gammaproteobacteria</taxon>
        <taxon>Cellvibrionales</taxon>
        <taxon>Porticoccaceae</taxon>
        <taxon>SAR92 clade</taxon>
    </lineage>
</organism>
<evidence type="ECO:0000256" key="2">
    <source>
        <dbReference type="ARBA" id="ARBA00022630"/>
    </source>
</evidence>
<dbReference type="InterPro" id="IPR050315">
    <property type="entry name" value="FAD-oxidoreductase_2"/>
</dbReference>
<dbReference type="Gene3D" id="3.50.50.60">
    <property type="entry name" value="FAD/NAD(P)-binding domain"/>
    <property type="match status" value="2"/>
</dbReference>
<evidence type="ECO:0000256" key="3">
    <source>
        <dbReference type="ARBA" id="ARBA00022827"/>
    </source>
</evidence>
<dbReference type="PROSITE" id="PS51318">
    <property type="entry name" value="TAT"/>
    <property type="match status" value="1"/>
</dbReference>
<dbReference type="PANTHER" id="PTHR43400:SF10">
    <property type="entry name" value="3-OXOSTEROID 1-DEHYDROGENASE"/>
    <property type="match status" value="1"/>
</dbReference>
<reference evidence="6" key="1">
    <citation type="submission" date="2022-08" db="EMBL/GenBank/DDBJ databases">
        <title>Catabolic pathway analysis in culturable SAR92 clade bacteria reveals their overlooked roles in DMSP degradation in coastal seas.</title>
        <authorList>
            <person name="He X."/>
            <person name="Zhang X."/>
            <person name="Zhang Y."/>
        </authorList>
    </citation>
    <scope>NUCLEOTIDE SEQUENCE</scope>
    <source>
        <strain evidence="6">H455</strain>
    </source>
</reference>
<feature type="domain" description="FAD-dependent oxidoreductase 2 FAD-binding" evidence="5">
    <location>
        <begin position="53"/>
        <end position="567"/>
    </location>
</feature>
<evidence type="ECO:0000313" key="6">
    <source>
        <dbReference type="EMBL" id="UVW35829.1"/>
    </source>
</evidence>
<accession>A0ABY5TPT0</accession>
<dbReference type="PRINTS" id="PR00469">
    <property type="entry name" value="PNDRDTASEII"/>
</dbReference>
<comment type="cofactor">
    <cofactor evidence="1">
        <name>FAD</name>
        <dbReference type="ChEBI" id="CHEBI:57692"/>
    </cofactor>
</comment>
<name>A0ABY5TPT0_9GAMM</name>
<keyword evidence="3" id="KW-0274">FAD</keyword>
<keyword evidence="4" id="KW-0560">Oxidoreductase</keyword>
<dbReference type="Gene3D" id="3.90.700.10">
    <property type="entry name" value="Succinate dehydrogenase/fumarate reductase flavoprotein, catalytic domain"/>
    <property type="match status" value="1"/>
</dbReference>
<dbReference type="InterPro" id="IPR003953">
    <property type="entry name" value="FAD-dep_OxRdtase_2_FAD-bd"/>
</dbReference>
<dbReference type="SUPFAM" id="SSF51905">
    <property type="entry name" value="FAD/NAD(P)-binding domain"/>
    <property type="match status" value="1"/>
</dbReference>
<dbReference type="InterPro" id="IPR027477">
    <property type="entry name" value="Succ_DH/fumarate_Rdtase_cat_sf"/>
</dbReference>
<evidence type="ECO:0000259" key="5">
    <source>
        <dbReference type="Pfam" id="PF00890"/>
    </source>
</evidence>
<keyword evidence="2" id="KW-0285">Flavoprotein</keyword>
<evidence type="ECO:0000256" key="1">
    <source>
        <dbReference type="ARBA" id="ARBA00001974"/>
    </source>
</evidence>
<dbReference type="Pfam" id="PF00890">
    <property type="entry name" value="FAD_binding_2"/>
    <property type="match status" value="1"/>
</dbReference>
<gene>
    <name evidence="6" type="ORF">NYF23_04250</name>
</gene>
<dbReference type="EMBL" id="CP103416">
    <property type="protein sequence ID" value="UVW35829.1"/>
    <property type="molecule type" value="Genomic_DNA"/>
</dbReference>
<sequence>MKKNNDTDISRRRLLGGFAGVTAVGIVGTSLSASAAKATEAKASDTYWDKSADVVCIGSGAAALSAAITAAHHGASVIVLEKAAVPGGTTAKSGAVFWIPNHYELKARGVTDKREDLIRYLVRYAFPNHYSPHAEYFGIPKFDYDRIAAFYDNGSEMTDFMKDIGAFRMAEWRMWDLDIPAPDYLEHIAENKTPTGRPLAAIDEQGEYCWGYGMIQQMEAYLNTRGVEIQTNHAAKEILTDDTGAVTGVSVESNGKRSNIRALKGVIFGTGGYAHNVDMINRYQDMFAYGSCAQKSAQGDFIPMSEKVEAKLGNLQGAWRTGVVLDQALENRAVGTGMFVPPGDSMVLVNKYGERFVNEHRNYNDRTRSHATFDPTNGEFPNHLQFMIYDKRTASIVGENGQPPVRPSESYVISGDTLKALSGNLKDHLEKLGERIDGFELADSFTVNLDATLAHFNKEAEAGKDSRYGRGENLYDREWHKVWGAFSYTEEFPVNPYPNKTMHPFSDEGPYYAVIIAPGVLDTNGGPMTDANAQVVNASYEPIKGLYGAGNCICAPTRNAYAGAGGTIGPALTYGYIAARHALGVV</sequence>
<keyword evidence="7" id="KW-1185">Reference proteome</keyword>
<dbReference type="InterPro" id="IPR036188">
    <property type="entry name" value="FAD/NAD-bd_sf"/>
</dbReference>
<dbReference type="InterPro" id="IPR006311">
    <property type="entry name" value="TAT_signal"/>
</dbReference>
<dbReference type="SUPFAM" id="SSF56425">
    <property type="entry name" value="Succinate dehydrogenase/fumarate reductase flavoprotein, catalytic domain"/>
    <property type="match status" value="1"/>
</dbReference>
<evidence type="ECO:0000313" key="7">
    <source>
        <dbReference type="Proteomes" id="UP001059934"/>
    </source>
</evidence>
<dbReference type="Proteomes" id="UP001059934">
    <property type="component" value="Chromosome"/>
</dbReference>